<organism evidence="2 3">
    <name type="scientific">Halobacteroides halobius (strain ATCC 35273 / DSM 5150 / MD-1)</name>
    <dbReference type="NCBI Taxonomy" id="748449"/>
    <lineage>
        <taxon>Bacteria</taxon>
        <taxon>Bacillati</taxon>
        <taxon>Bacillota</taxon>
        <taxon>Clostridia</taxon>
        <taxon>Halanaerobiales</taxon>
        <taxon>Halobacteroidaceae</taxon>
        <taxon>Halobacteroides</taxon>
    </lineage>
</organism>
<sequence>MLAEDTIEDVLEGQETSGQTTIKNPNLEVDLGSKKVFQRKKERLDKESNIVEEISKLNERSSSAVKFVNYTSHPIRVVNEEGDLVLSLEPAKRAVRVKTRMEDVVDVAGVPIATKTTRRVNKLPPPKPGVLYVVSGYVKNVLSHRSDLVVPDISSKSIIRDENGEVEAVRRLSR</sequence>
<name>L0K7P2_HALHC</name>
<dbReference type="KEGG" id="hhl:Halha_1087"/>
<evidence type="ECO:0000313" key="2">
    <source>
        <dbReference type="EMBL" id="AGB41041.1"/>
    </source>
</evidence>
<evidence type="ECO:0000313" key="3">
    <source>
        <dbReference type="Proteomes" id="UP000010880"/>
    </source>
</evidence>
<dbReference type="Proteomes" id="UP000010880">
    <property type="component" value="Chromosome"/>
</dbReference>
<feature type="compositionally biased region" description="Polar residues" evidence="1">
    <location>
        <begin position="14"/>
        <end position="24"/>
    </location>
</feature>
<protein>
    <submittedName>
        <fullName evidence="2">Uncharacterized protein</fullName>
    </submittedName>
</protein>
<dbReference type="EMBL" id="CP003359">
    <property type="protein sequence ID" value="AGB41041.1"/>
    <property type="molecule type" value="Genomic_DNA"/>
</dbReference>
<proteinExistence type="predicted"/>
<feature type="compositionally biased region" description="Acidic residues" evidence="1">
    <location>
        <begin position="1"/>
        <end position="12"/>
    </location>
</feature>
<accession>L0K7P2</accession>
<gene>
    <name evidence="2" type="ordered locus">Halha_1087</name>
</gene>
<reference evidence="3" key="1">
    <citation type="submission" date="2012-02" db="EMBL/GenBank/DDBJ databases">
        <title>The complete genome of Halobacteroides halobius DSM 5150.</title>
        <authorList>
            <person name="Lucas S."/>
            <person name="Copeland A."/>
            <person name="Lapidus A."/>
            <person name="Glavina del Rio T."/>
            <person name="Dalin E."/>
            <person name="Tice H."/>
            <person name="Bruce D."/>
            <person name="Goodwin L."/>
            <person name="Pitluck S."/>
            <person name="Peters L."/>
            <person name="Mikhailova N."/>
            <person name="Gu W."/>
            <person name="Kyrpides N."/>
            <person name="Mavromatis K."/>
            <person name="Ivanova N."/>
            <person name="Brettin T."/>
            <person name="Detter J.C."/>
            <person name="Han C."/>
            <person name="Larimer F."/>
            <person name="Land M."/>
            <person name="Hauser L."/>
            <person name="Markowitz V."/>
            <person name="Cheng J.-F."/>
            <person name="Hugenholtz P."/>
            <person name="Woyke T."/>
            <person name="Wu D."/>
            <person name="Tindall B."/>
            <person name="Pomrenke H."/>
            <person name="Brambilla E."/>
            <person name="Klenk H.-P."/>
            <person name="Eisen J.A."/>
        </authorList>
    </citation>
    <scope>NUCLEOTIDE SEQUENCE [LARGE SCALE GENOMIC DNA]</scope>
    <source>
        <strain evidence="3">ATCC 35273 / DSM 5150 / MD-1</strain>
    </source>
</reference>
<dbReference type="OrthoDB" id="3428544at2"/>
<feature type="region of interest" description="Disordered" evidence="1">
    <location>
        <begin position="1"/>
        <end position="25"/>
    </location>
</feature>
<keyword evidence="3" id="KW-1185">Reference proteome</keyword>
<dbReference type="RefSeq" id="WP_015326766.1">
    <property type="nucleotide sequence ID" value="NC_019978.1"/>
</dbReference>
<evidence type="ECO:0000256" key="1">
    <source>
        <dbReference type="SAM" id="MobiDB-lite"/>
    </source>
</evidence>
<dbReference type="eggNOG" id="ENOG5033EB3">
    <property type="taxonomic scope" value="Bacteria"/>
</dbReference>
<dbReference type="AlphaFoldDB" id="L0K7P2"/>
<dbReference type="STRING" id="748449.Halha_1087"/>
<dbReference type="HOGENOM" id="CLU_1537966_0_0_9"/>